<reference evidence="7" key="1">
    <citation type="journal article" date="2019" name="Int. J. Syst. Evol. Microbiol.">
        <title>The Global Catalogue of Microorganisms (GCM) 10K type strain sequencing project: providing services to taxonomists for standard genome sequencing and annotation.</title>
        <authorList>
            <consortium name="The Broad Institute Genomics Platform"/>
            <consortium name="The Broad Institute Genome Sequencing Center for Infectious Disease"/>
            <person name="Wu L."/>
            <person name="Ma J."/>
        </authorList>
    </citation>
    <scope>NUCLEOTIDE SEQUENCE [LARGE SCALE GENOMIC DNA]</scope>
    <source>
        <strain evidence="7">CGMCC 4.7192</strain>
    </source>
</reference>
<evidence type="ECO:0000256" key="5">
    <source>
        <dbReference type="ARBA" id="ARBA00023235"/>
    </source>
</evidence>
<evidence type="ECO:0000256" key="2">
    <source>
        <dbReference type="ARBA" id="ARBA00012028"/>
    </source>
</evidence>
<dbReference type="InterPro" id="IPR029033">
    <property type="entry name" value="His_PPase_superfam"/>
</dbReference>
<evidence type="ECO:0000256" key="1">
    <source>
        <dbReference type="ARBA" id="ARBA00006717"/>
    </source>
</evidence>
<dbReference type="PANTHER" id="PTHR11931">
    <property type="entry name" value="PHOSPHOGLYCERATE MUTASE"/>
    <property type="match status" value="1"/>
</dbReference>
<dbReference type="Gene3D" id="3.40.50.1240">
    <property type="entry name" value="Phosphoglycerate mutase-like"/>
    <property type="match status" value="1"/>
</dbReference>
<dbReference type="EMBL" id="JBHUII010000001">
    <property type="protein sequence ID" value="MFD2204992.1"/>
    <property type="molecule type" value="Genomic_DNA"/>
</dbReference>
<dbReference type="EC" id="5.4.2.11" evidence="2"/>
<evidence type="ECO:0000313" key="7">
    <source>
        <dbReference type="Proteomes" id="UP001597294"/>
    </source>
</evidence>
<keyword evidence="3" id="KW-0312">Gluconeogenesis</keyword>
<dbReference type="CDD" id="cd07067">
    <property type="entry name" value="HP_PGM_like"/>
    <property type="match status" value="1"/>
</dbReference>
<dbReference type="InterPro" id="IPR005952">
    <property type="entry name" value="Phosphogly_mut1"/>
</dbReference>
<evidence type="ECO:0000313" key="6">
    <source>
        <dbReference type="EMBL" id="MFD2204992.1"/>
    </source>
</evidence>
<proteinExistence type="inferred from homology"/>
<comment type="caution">
    <text evidence="6">The sequence shown here is derived from an EMBL/GenBank/DDBJ whole genome shotgun (WGS) entry which is preliminary data.</text>
</comment>
<evidence type="ECO:0000256" key="3">
    <source>
        <dbReference type="ARBA" id="ARBA00022432"/>
    </source>
</evidence>
<keyword evidence="5" id="KW-0413">Isomerase</keyword>
<dbReference type="SUPFAM" id="SSF53254">
    <property type="entry name" value="Phosphoglycerate mutase-like"/>
    <property type="match status" value="1"/>
</dbReference>
<evidence type="ECO:0000256" key="4">
    <source>
        <dbReference type="ARBA" id="ARBA00023152"/>
    </source>
</evidence>
<dbReference type="Pfam" id="PF00300">
    <property type="entry name" value="His_Phos_1"/>
    <property type="match status" value="1"/>
</dbReference>
<dbReference type="InterPro" id="IPR013078">
    <property type="entry name" value="His_Pase_superF_clade-1"/>
</dbReference>
<keyword evidence="7" id="KW-1185">Reference proteome</keyword>
<protein>
    <recommendedName>
        <fullName evidence="2">phosphoglycerate mutase (2,3-diphosphoglycerate-dependent)</fullName>
        <ecNumber evidence="2">5.4.2.11</ecNumber>
    </recommendedName>
</protein>
<sequence length="188" mass="21213">MTKLVEKSFFFLRHGETDWNRECRYQGQHDIPLNTAGIAQATTARELLMEQNITVIHTSSLSRAFKTAEIVNTKHNVPLIPHRSLWECHYGELEGQLKNDPTVDLRWKKGDTPKGAESYIDFSARIITLLNKVLSSEGTALIVAHRAVFWPILEAMDIGTSSSLVNAQPVYLEAPNALNNNWTITEII</sequence>
<dbReference type="RefSeq" id="WP_380249110.1">
    <property type="nucleotide sequence ID" value="NZ_JBHUII010000001.1"/>
</dbReference>
<keyword evidence="4" id="KW-0324">Glycolysis</keyword>
<dbReference type="Proteomes" id="UP001597294">
    <property type="component" value="Unassembled WGS sequence"/>
</dbReference>
<dbReference type="SMART" id="SM00855">
    <property type="entry name" value="PGAM"/>
    <property type="match status" value="1"/>
</dbReference>
<comment type="similarity">
    <text evidence="1">Belongs to the phosphoglycerate mutase family. BPG-dependent PGAM subfamily.</text>
</comment>
<accession>A0ABW5BFY3</accession>
<organism evidence="6 7">
    <name type="scientific">Kiloniella antarctica</name>
    <dbReference type="NCBI Taxonomy" id="1550907"/>
    <lineage>
        <taxon>Bacteria</taxon>
        <taxon>Pseudomonadati</taxon>
        <taxon>Pseudomonadota</taxon>
        <taxon>Alphaproteobacteria</taxon>
        <taxon>Rhodospirillales</taxon>
        <taxon>Kiloniellaceae</taxon>
        <taxon>Kiloniella</taxon>
    </lineage>
</organism>
<name>A0ABW5BFY3_9PROT</name>
<gene>
    <name evidence="6" type="ORF">ACFSKO_05205</name>
</gene>